<sequence length="106" mass="12575">MVIYETNLVIQPVIYDRYIHWLHSHIKELLSLPGFYSAQLLHELSSEADYYEHRCTIVYKIDSMKTLDYFFTHHASKVQHDNPIDFPEGISSNYRVFEVSTEVVNH</sequence>
<reference evidence="1 2" key="1">
    <citation type="submission" date="2016-08" db="EMBL/GenBank/DDBJ databases">
        <title>Draft genome sequence of Candidatus Piscirickettsia litoralis, from seawater.</title>
        <authorList>
            <person name="Wan X."/>
            <person name="Lee A.J."/>
            <person name="Hou S."/>
            <person name="Donachie S.P."/>
        </authorList>
    </citation>
    <scope>NUCLEOTIDE SEQUENCE [LARGE SCALE GENOMIC DNA]</scope>
    <source>
        <strain evidence="1 2">Y2</strain>
    </source>
</reference>
<dbReference type="RefSeq" id="WP_069312294.1">
    <property type="nucleotide sequence ID" value="NZ_MDTU01000001.1"/>
</dbReference>
<dbReference type="Pfam" id="PF14114">
    <property type="entry name" value="DUF4286"/>
    <property type="match status" value="1"/>
</dbReference>
<gene>
    <name evidence="1" type="ORF">BGC07_05600</name>
</gene>
<name>A0ABX3A0V8_9GAMM</name>
<organism evidence="1 2">
    <name type="scientific">Piscirickettsia litoralis</name>
    <dbReference type="NCBI Taxonomy" id="1891921"/>
    <lineage>
        <taxon>Bacteria</taxon>
        <taxon>Pseudomonadati</taxon>
        <taxon>Pseudomonadota</taxon>
        <taxon>Gammaproteobacteria</taxon>
        <taxon>Thiotrichales</taxon>
        <taxon>Piscirickettsiaceae</taxon>
        <taxon>Piscirickettsia</taxon>
    </lineage>
</organism>
<comment type="caution">
    <text evidence="1">The sequence shown here is derived from an EMBL/GenBank/DDBJ whole genome shotgun (WGS) entry which is preliminary data.</text>
</comment>
<dbReference type="Proteomes" id="UP000094329">
    <property type="component" value="Unassembled WGS sequence"/>
</dbReference>
<proteinExistence type="predicted"/>
<evidence type="ECO:0000313" key="2">
    <source>
        <dbReference type="Proteomes" id="UP000094329"/>
    </source>
</evidence>
<accession>A0ABX3A0V8</accession>
<evidence type="ECO:0008006" key="3">
    <source>
        <dbReference type="Google" id="ProtNLM"/>
    </source>
</evidence>
<dbReference type="EMBL" id="MDTU01000001">
    <property type="protein sequence ID" value="ODN42497.1"/>
    <property type="molecule type" value="Genomic_DNA"/>
</dbReference>
<dbReference type="InterPro" id="IPR025563">
    <property type="entry name" value="DUF4286"/>
</dbReference>
<keyword evidence="2" id="KW-1185">Reference proteome</keyword>
<protein>
    <recommendedName>
        <fullName evidence="3">DUF4286 domain-containing protein</fullName>
    </recommendedName>
</protein>
<evidence type="ECO:0000313" key="1">
    <source>
        <dbReference type="EMBL" id="ODN42497.1"/>
    </source>
</evidence>